<evidence type="ECO:0000313" key="3">
    <source>
        <dbReference type="EMBL" id="GER48244.1"/>
    </source>
</evidence>
<feature type="compositionally biased region" description="Basic and acidic residues" evidence="1">
    <location>
        <begin position="153"/>
        <end position="194"/>
    </location>
</feature>
<name>A0A5A7QSL8_STRAF</name>
<dbReference type="EMBL" id="BKCP01008181">
    <property type="protein sequence ID" value="GER48244.1"/>
    <property type="molecule type" value="Genomic_DNA"/>
</dbReference>
<feature type="chain" id="PRO_5022755146" evidence="2">
    <location>
        <begin position="20"/>
        <end position="275"/>
    </location>
</feature>
<keyword evidence="4" id="KW-1185">Reference proteome</keyword>
<evidence type="ECO:0000313" key="4">
    <source>
        <dbReference type="Proteomes" id="UP000325081"/>
    </source>
</evidence>
<comment type="caution">
    <text evidence="3">The sequence shown here is derived from an EMBL/GenBank/DDBJ whole genome shotgun (WGS) entry which is preliminary data.</text>
</comment>
<proteinExistence type="predicted"/>
<dbReference type="Proteomes" id="UP000325081">
    <property type="component" value="Unassembled WGS sequence"/>
</dbReference>
<accession>A0A5A7QSL8</accession>
<protein>
    <submittedName>
        <fullName evidence="3">Lethal giant larvae protein homolog 1</fullName>
    </submittedName>
</protein>
<evidence type="ECO:0000256" key="1">
    <source>
        <dbReference type="SAM" id="MobiDB-lite"/>
    </source>
</evidence>
<sequence>MRAVGLVSLYTLAIPIPMAIPTGVVREKKTAIIATALELNLACVMHPPRPMPSNSWWKLNAAMRGRIVLGLCEAPNAIPIITEWTMMPNDTVAEEIRLARSNRHRSVRVAMRRVRVDRQLAGLHPAAVLRRRGPLRRLPPPIVRHGVGVHQQGPDRRHHGDEPGEREFAPRPVAEARRGQALEGVRQHVDEPRRQNHAGGECFQHEEEAPLRVQGLYRLPHHREADAGSSGREDGGEGGDFVFEGQASAATAARFVSVELAGAVAEDRRREEDGH</sequence>
<dbReference type="AlphaFoldDB" id="A0A5A7QSL8"/>
<organism evidence="3 4">
    <name type="scientific">Striga asiatica</name>
    <name type="common">Asiatic witchweed</name>
    <name type="synonym">Buchnera asiatica</name>
    <dbReference type="NCBI Taxonomy" id="4170"/>
    <lineage>
        <taxon>Eukaryota</taxon>
        <taxon>Viridiplantae</taxon>
        <taxon>Streptophyta</taxon>
        <taxon>Embryophyta</taxon>
        <taxon>Tracheophyta</taxon>
        <taxon>Spermatophyta</taxon>
        <taxon>Magnoliopsida</taxon>
        <taxon>eudicotyledons</taxon>
        <taxon>Gunneridae</taxon>
        <taxon>Pentapetalae</taxon>
        <taxon>asterids</taxon>
        <taxon>lamiids</taxon>
        <taxon>Lamiales</taxon>
        <taxon>Orobanchaceae</taxon>
        <taxon>Buchnereae</taxon>
        <taxon>Striga</taxon>
    </lineage>
</organism>
<evidence type="ECO:0000256" key="2">
    <source>
        <dbReference type="SAM" id="SignalP"/>
    </source>
</evidence>
<feature type="region of interest" description="Disordered" evidence="1">
    <location>
        <begin position="137"/>
        <end position="199"/>
    </location>
</feature>
<feature type="signal peptide" evidence="2">
    <location>
        <begin position="1"/>
        <end position="19"/>
    </location>
</feature>
<keyword evidence="2" id="KW-0732">Signal</keyword>
<gene>
    <name evidence="3" type="ORF">STAS_25398</name>
</gene>
<reference evidence="4" key="1">
    <citation type="journal article" date="2019" name="Curr. Biol.">
        <title>Genome Sequence of Striga asiatica Provides Insight into the Evolution of Plant Parasitism.</title>
        <authorList>
            <person name="Yoshida S."/>
            <person name="Kim S."/>
            <person name="Wafula E.K."/>
            <person name="Tanskanen J."/>
            <person name="Kim Y.M."/>
            <person name="Honaas L."/>
            <person name="Yang Z."/>
            <person name="Spallek T."/>
            <person name="Conn C.E."/>
            <person name="Ichihashi Y."/>
            <person name="Cheong K."/>
            <person name="Cui S."/>
            <person name="Der J.P."/>
            <person name="Gundlach H."/>
            <person name="Jiao Y."/>
            <person name="Hori C."/>
            <person name="Ishida J.K."/>
            <person name="Kasahara H."/>
            <person name="Kiba T."/>
            <person name="Kim M.S."/>
            <person name="Koo N."/>
            <person name="Laohavisit A."/>
            <person name="Lee Y.H."/>
            <person name="Lumba S."/>
            <person name="McCourt P."/>
            <person name="Mortimer J.C."/>
            <person name="Mutuku J.M."/>
            <person name="Nomura T."/>
            <person name="Sasaki-Sekimoto Y."/>
            <person name="Seto Y."/>
            <person name="Wang Y."/>
            <person name="Wakatake T."/>
            <person name="Sakakibara H."/>
            <person name="Demura T."/>
            <person name="Yamaguchi S."/>
            <person name="Yoneyama K."/>
            <person name="Manabe R.I."/>
            <person name="Nelson D.C."/>
            <person name="Schulman A.H."/>
            <person name="Timko M.P."/>
            <person name="dePamphilis C.W."/>
            <person name="Choi D."/>
            <person name="Shirasu K."/>
        </authorList>
    </citation>
    <scope>NUCLEOTIDE SEQUENCE [LARGE SCALE GENOMIC DNA]</scope>
    <source>
        <strain evidence="4">cv. UVA1</strain>
    </source>
</reference>